<feature type="domain" description="N-acetyltransferase" evidence="20">
    <location>
        <begin position="111"/>
        <end position="263"/>
    </location>
</feature>
<feature type="transmembrane region" description="Helical" evidence="19">
    <location>
        <begin position="6"/>
        <end position="27"/>
    </location>
</feature>
<keyword evidence="22" id="KW-1185">Reference proteome</keyword>
<reference evidence="21" key="2">
    <citation type="submission" date="2025-08" db="UniProtKB">
        <authorList>
            <consortium name="Ensembl"/>
        </authorList>
    </citation>
    <scope>IDENTIFICATION</scope>
</reference>
<keyword evidence="11" id="KW-0496">Mitochondrion</keyword>
<evidence type="ECO:0000256" key="1">
    <source>
        <dbReference type="ARBA" id="ARBA00004111"/>
    </source>
</evidence>
<accession>A0A8K9WQN9</accession>
<evidence type="ECO:0000256" key="3">
    <source>
        <dbReference type="ARBA" id="ARBA00004389"/>
    </source>
</evidence>
<evidence type="ECO:0000256" key="10">
    <source>
        <dbReference type="ARBA" id="ARBA00022989"/>
    </source>
</evidence>
<keyword evidence="10 19" id="KW-1133">Transmembrane helix</keyword>
<dbReference type="Ensembl" id="ENSOMYT00000150545.1">
    <property type="protein sequence ID" value="ENSOMYP00000117211.1"/>
    <property type="gene ID" value="ENSOMYG00000061472.1"/>
</dbReference>
<proteinExistence type="inferred from homology"/>
<evidence type="ECO:0000259" key="20">
    <source>
        <dbReference type="PROSITE" id="PS51186"/>
    </source>
</evidence>
<dbReference type="AlphaFoldDB" id="A0A8K9WQN9"/>
<reference evidence="21" key="3">
    <citation type="submission" date="2025-09" db="UniProtKB">
        <authorList>
            <consortium name="Ensembl"/>
        </authorList>
    </citation>
    <scope>IDENTIFICATION</scope>
</reference>
<dbReference type="SUPFAM" id="SSF55729">
    <property type="entry name" value="Acyl-CoA N-acyltransferases (Nat)"/>
    <property type="match status" value="1"/>
</dbReference>
<dbReference type="InterPro" id="IPR016181">
    <property type="entry name" value="Acyl_CoA_acyltransferase"/>
</dbReference>
<dbReference type="InterPro" id="IPR050769">
    <property type="entry name" value="NAT_camello-type"/>
</dbReference>
<dbReference type="Gene3D" id="3.40.630.30">
    <property type="match status" value="1"/>
</dbReference>
<comment type="subcellular location">
    <subcellularLocation>
        <location evidence="4">Cytoplasm</location>
    </subcellularLocation>
    <subcellularLocation>
        <location evidence="3">Endoplasmic reticulum membrane</location>
        <topology evidence="3">Single-pass membrane protein</topology>
    </subcellularLocation>
    <subcellularLocation>
        <location evidence="1">Microsome membrane</location>
        <topology evidence="1">Single-pass membrane protein</topology>
    </subcellularLocation>
    <subcellularLocation>
        <location evidence="2">Mitochondrion membrane</location>
        <topology evidence="2">Single-pass membrane protein</topology>
    </subcellularLocation>
</comment>
<evidence type="ECO:0000313" key="22">
    <source>
        <dbReference type="Proteomes" id="UP000694395"/>
    </source>
</evidence>
<evidence type="ECO:0000256" key="11">
    <source>
        <dbReference type="ARBA" id="ARBA00023128"/>
    </source>
</evidence>
<evidence type="ECO:0000256" key="4">
    <source>
        <dbReference type="ARBA" id="ARBA00004496"/>
    </source>
</evidence>
<sequence length="284" mass="31782">YRGTGHKVMCFSKIGFLAFIAMVINCTAGMERSLTRKCHQKGNNGFRTDRVVVRKFESADYPDVERIFIDGLMEMVPDTAFRGLKHHPESLLLYAAMTIVCFIATKSFLLTCLVPLAVLCARCYYSRRVALGYLERAKLTDMGDIEGHYMKTPDSCLWVAVLEGSVVGVVAARALWGEAGTVELHRMSVDRRCRQRGVGVALGRKVLQYAADRGYLSVVLGTTAYSPAAHQLYQTLGFRCVGVTKGYATPGVSRSVPEQLFYWVSHHHYRKDMTVHNTNTHSQQ</sequence>
<evidence type="ECO:0000256" key="7">
    <source>
        <dbReference type="ARBA" id="ARBA00022692"/>
    </source>
</evidence>
<evidence type="ECO:0000256" key="19">
    <source>
        <dbReference type="SAM" id="Phobius"/>
    </source>
</evidence>
<evidence type="ECO:0000256" key="18">
    <source>
        <dbReference type="ARBA" id="ARBA00093466"/>
    </source>
</evidence>
<evidence type="ECO:0000256" key="5">
    <source>
        <dbReference type="ARBA" id="ARBA00022490"/>
    </source>
</evidence>
<evidence type="ECO:0000256" key="8">
    <source>
        <dbReference type="ARBA" id="ARBA00022824"/>
    </source>
</evidence>
<keyword evidence="13" id="KW-0012">Acyltransferase</keyword>
<keyword evidence="12 19" id="KW-0472">Membrane</keyword>
<keyword evidence="7 19" id="KW-0812">Transmembrane</keyword>
<evidence type="ECO:0000256" key="17">
    <source>
        <dbReference type="ARBA" id="ARBA00049272"/>
    </source>
</evidence>
<evidence type="ECO:0000256" key="16">
    <source>
        <dbReference type="ARBA" id="ARBA00043248"/>
    </source>
</evidence>
<name>A0A8K9WQN9_ONCMY</name>
<gene>
    <name evidence="21" type="primary">LOC110518994</name>
</gene>
<comment type="similarity">
    <text evidence="18">Belongs to the NAT8 family.</text>
</comment>
<dbReference type="PANTHER" id="PTHR13947:SF11">
    <property type="entry name" value="N-ACETYLASPARTATE SYNTHETASE"/>
    <property type="match status" value="1"/>
</dbReference>
<keyword evidence="5" id="KW-0963">Cytoplasm</keyword>
<evidence type="ECO:0000256" key="15">
    <source>
        <dbReference type="ARBA" id="ARBA00041029"/>
    </source>
</evidence>
<evidence type="ECO:0000256" key="6">
    <source>
        <dbReference type="ARBA" id="ARBA00022679"/>
    </source>
</evidence>
<evidence type="ECO:0000256" key="14">
    <source>
        <dbReference type="ARBA" id="ARBA00039136"/>
    </source>
</evidence>
<organism evidence="21 22">
    <name type="scientific">Oncorhynchus mykiss</name>
    <name type="common">Rainbow trout</name>
    <name type="synonym">Salmo gairdneri</name>
    <dbReference type="NCBI Taxonomy" id="8022"/>
    <lineage>
        <taxon>Eukaryota</taxon>
        <taxon>Metazoa</taxon>
        <taxon>Chordata</taxon>
        <taxon>Craniata</taxon>
        <taxon>Vertebrata</taxon>
        <taxon>Euteleostomi</taxon>
        <taxon>Actinopterygii</taxon>
        <taxon>Neopterygii</taxon>
        <taxon>Teleostei</taxon>
        <taxon>Protacanthopterygii</taxon>
        <taxon>Salmoniformes</taxon>
        <taxon>Salmonidae</taxon>
        <taxon>Salmoninae</taxon>
        <taxon>Oncorhynchus</taxon>
    </lineage>
</organism>
<dbReference type="EC" id="2.3.1.17" evidence="14"/>
<dbReference type="PANTHER" id="PTHR13947">
    <property type="entry name" value="GNAT FAMILY N-ACETYLTRANSFERASE"/>
    <property type="match status" value="1"/>
</dbReference>
<evidence type="ECO:0000256" key="2">
    <source>
        <dbReference type="ARBA" id="ARBA00004304"/>
    </source>
</evidence>
<evidence type="ECO:0000256" key="12">
    <source>
        <dbReference type="ARBA" id="ARBA00023136"/>
    </source>
</evidence>
<protein>
    <recommendedName>
        <fullName evidence="15">N-acetylaspartate synthetase</fullName>
        <ecNumber evidence="14">2.3.1.17</ecNumber>
    </recommendedName>
    <alternativeName>
        <fullName evidence="16">N-acetyltransferase 8-like protein</fullName>
    </alternativeName>
</protein>
<dbReference type="GeneTree" id="ENSGT00950000182932"/>
<reference evidence="21" key="1">
    <citation type="submission" date="2020-07" db="EMBL/GenBank/DDBJ databases">
        <title>A long reads based de novo assembly of the rainbow trout Arlee double haploid line genome.</title>
        <authorList>
            <person name="Gao G."/>
            <person name="Palti Y."/>
        </authorList>
    </citation>
    <scope>NUCLEOTIDE SEQUENCE [LARGE SCALE GENOMIC DNA]</scope>
</reference>
<evidence type="ECO:0000313" key="21">
    <source>
        <dbReference type="Ensembl" id="ENSOMYP00000117211.1"/>
    </source>
</evidence>
<keyword evidence="6" id="KW-0808">Transferase</keyword>
<dbReference type="PROSITE" id="PS51186">
    <property type="entry name" value="GNAT"/>
    <property type="match status" value="1"/>
</dbReference>
<evidence type="ECO:0000256" key="13">
    <source>
        <dbReference type="ARBA" id="ARBA00023315"/>
    </source>
</evidence>
<keyword evidence="9" id="KW-0492">Microsome</keyword>
<dbReference type="GO" id="GO:0017188">
    <property type="term" value="F:L-aspartate N-acetyltransferase activity"/>
    <property type="evidence" value="ECO:0007669"/>
    <property type="project" value="UniProtKB-EC"/>
</dbReference>
<evidence type="ECO:0000256" key="9">
    <source>
        <dbReference type="ARBA" id="ARBA00022848"/>
    </source>
</evidence>
<dbReference type="GO" id="GO:0005789">
    <property type="term" value="C:endoplasmic reticulum membrane"/>
    <property type="evidence" value="ECO:0007669"/>
    <property type="project" value="UniProtKB-SubCell"/>
</dbReference>
<feature type="transmembrane region" description="Helical" evidence="19">
    <location>
        <begin position="91"/>
        <end position="118"/>
    </location>
</feature>
<dbReference type="InterPro" id="IPR000182">
    <property type="entry name" value="GNAT_dom"/>
</dbReference>
<dbReference type="Pfam" id="PF00583">
    <property type="entry name" value="Acetyltransf_1"/>
    <property type="match status" value="1"/>
</dbReference>
<dbReference type="Proteomes" id="UP000694395">
    <property type="component" value="Chromosome 10"/>
</dbReference>
<dbReference type="GO" id="GO:0031966">
    <property type="term" value="C:mitochondrial membrane"/>
    <property type="evidence" value="ECO:0007669"/>
    <property type="project" value="UniProtKB-SubCell"/>
</dbReference>
<dbReference type="CDD" id="cd04301">
    <property type="entry name" value="NAT_SF"/>
    <property type="match status" value="1"/>
</dbReference>
<comment type="catalytic activity">
    <reaction evidence="17">
        <text>L-aspartate + acetyl-CoA = N-acetyl-L-aspartate + CoA + H(+)</text>
        <dbReference type="Rhea" id="RHEA:14165"/>
        <dbReference type="ChEBI" id="CHEBI:15378"/>
        <dbReference type="ChEBI" id="CHEBI:16953"/>
        <dbReference type="ChEBI" id="CHEBI:29991"/>
        <dbReference type="ChEBI" id="CHEBI:57287"/>
        <dbReference type="ChEBI" id="CHEBI:57288"/>
        <dbReference type="EC" id="2.3.1.17"/>
    </reaction>
    <physiologicalReaction direction="left-to-right" evidence="17">
        <dbReference type="Rhea" id="RHEA:14166"/>
    </physiologicalReaction>
</comment>
<keyword evidence="8" id="KW-0256">Endoplasmic reticulum</keyword>